<dbReference type="SUPFAM" id="SSF56954">
    <property type="entry name" value="Outer membrane efflux proteins (OEP)"/>
    <property type="match status" value="1"/>
</dbReference>
<dbReference type="InterPro" id="IPR010131">
    <property type="entry name" value="MdtP/NodT-like"/>
</dbReference>
<proteinExistence type="inferred from homology"/>
<keyword evidence="2" id="KW-0472">Membrane</keyword>
<comment type="subcellular location">
    <subcellularLocation>
        <location evidence="2">Cell membrane</location>
        <topology evidence="2">Lipid-anchor</topology>
    </subcellularLocation>
</comment>
<accession>A0ABT7XQU2</accession>
<protein>
    <submittedName>
        <fullName evidence="3">Efflux transporter outer membrane subunit</fullName>
    </submittedName>
</protein>
<dbReference type="Gene3D" id="1.20.1600.10">
    <property type="entry name" value="Outer membrane efflux proteins (OEP)"/>
    <property type="match status" value="1"/>
</dbReference>
<dbReference type="PROSITE" id="PS51257">
    <property type="entry name" value="PROKAR_LIPOPROTEIN"/>
    <property type="match status" value="1"/>
</dbReference>
<organism evidence="3 4">
    <name type="scientific">Crenobacter oryzisoli</name>
    <dbReference type="NCBI Taxonomy" id="3056844"/>
    <lineage>
        <taxon>Bacteria</taxon>
        <taxon>Pseudomonadati</taxon>
        <taxon>Pseudomonadota</taxon>
        <taxon>Betaproteobacteria</taxon>
        <taxon>Neisseriales</taxon>
        <taxon>Neisseriaceae</taxon>
        <taxon>Crenobacter</taxon>
    </lineage>
</organism>
<evidence type="ECO:0000313" key="3">
    <source>
        <dbReference type="EMBL" id="MDN0076167.1"/>
    </source>
</evidence>
<feature type="chain" id="PRO_5044993517" evidence="2">
    <location>
        <begin position="18"/>
        <end position="478"/>
    </location>
</feature>
<keyword evidence="2" id="KW-0564">Palmitate</keyword>
<keyword evidence="2" id="KW-0732">Signal</keyword>
<evidence type="ECO:0000313" key="4">
    <source>
        <dbReference type="Proteomes" id="UP001168540"/>
    </source>
</evidence>
<dbReference type="InterPro" id="IPR003423">
    <property type="entry name" value="OMP_efflux"/>
</dbReference>
<gene>
    <name evidence="3" type="ORF">QU481_14855</name>
</gene>
<evidence type="ECO:0000256" key="2">
    <source>
        <dbReference type="RuleBase" id="RU362097"/>
    </source>
</evidence>
<dbReference type="EMBL" id="JAUEDK010000027">
    <property type="protein sequence ID" value="MDN0076167.1"/>
    <property type="molecule type" value="Genomic_DNA"/>
</dbReference>
<dbReference type="Gene3D" id="2.20.200.10">
    <property type="entry name" value="Outer membrane efflux proteins (OEP)"/>
    <property type="match status" value="1"/>
</dbReference>
<reference evidence="3" key="1">
    <citation type="submission" date="2023-06" db="EMBL/GenBank/DDBJ databases">
        <authorList>
            <person name="Zhang S."/>
        </authorList>
    </citation>
    <scope>NUCLEOTIDE SEQUENCE</scope>
    <source>
        <strain evidence="3">SG2303</strain>
    </source>
</reference>
<dbReference type="NCBIfam" id="TIGR01845">
    <property type="entry name" value="outer_NodT"/>
    <property type="match status" value="1"/>
</dbReference>
<comment type="similarity">
    <text evidence="1 2">Belongs to the outer membrane factor (OMF) (TC 1.B.17) family.</text>
</comment>
<dbReference type="Proteomes" id="UP001168540">
    <property type="component" value="Unassembled WGS sequence"/>
</dbReference>
<keyword evidence="4" id="KW-1185">Reference proteome</keyword>
<dbReference type="Pfam" id="PF02321">
    <property type="entry name" value="OEP"/>
    <property type="match status" value="2"/>
</dbReference>
<keyword evidence="2" id="KW-0812">Transmembrane</keyword>
<keyword evidence="2" id="KW-1134">Transmembrane beta strand</keyword>
<evidence type="ECO:0000256" key="1">
    <source>
        <dbReference type="ARBA" id="ARBA00007613"/>
    </source>
</evidence>
<sequence>MKLLQSAIGLTLIGALAACTTVGPDYKVPDQAAVKAPSANGPFIGAQGAAVSQAPLPEGWWKLYKDPVLNDLVQQALTANTNLRIASANLRRAMAVVTEVDAERNIHAGMAAGAQRAQLSGEQFLVEEKLPVVNLGDVGINFAYQLDLFGKLARGEEAAHASAEASLAAVDLARVTVAAETVRAYVQNCSAGRELEVAQHELDLQNRSVDVARRLSDAGRGRITDVTRAQSQADSLRANLPRFQAEKDATLFRLAVLVGKTPQQLMAAKVDCREEPKLTQPIPVGDGAAMLKRRPDVREAERQLAAATAKIGVATAELYPSITLGASAGFTGIFDHLGQGRTEHWGFGPLITWTIPDSGARARVKAAEADSDAALARFDGVVLNALRETETALTFYAKDLERNAALRSARDNAKQAAQDNRRLYTAGRAPYLSSLDADRTQASTEAALAASDSQLALDQVNLFLALGGGWEHAPAIAK</sequence>
<dbReference type="RefSeq" id="WP_289830822.1">
    <property type="nucleotide sequence ID" value="NZ_JAUEDK010000027.1"/>
</dbReference>
<dbReference type="PANTHER" id="PTHR30203">
    <property type="entry name" value="OUTER MEMBRANE CATION EFFLUX PROTEIN"/>
    <property type="match status" value="1"/>
</dbReference>
<name>A0ABT7XQU2_9NEIS</name>
<comment type="caution">
    <text evidence="3">The sequence shown here is derived from an EMBL/GenBank/DDBJ whole genome shotgun (WGS) entry which is preliminary data.</text>
</comment>
<dbReference type="PANTHER" id="PTHR30203:SF21">
    <property type="entry name" value="OUTER MEMBRANE COMPONENT OF MULTIDRUG EFFLUX PUMP-RELATED"/>
    <property type="match status" value="1"/>
</dbReference>
<feature type="signal peptide" evidence="2">
    <location>
        <begin position="1"/>
        <end position="17"/>
    </location>
</feature>
<keyword evidence="2" id="KW-0449">Lipoprotein</keyword>